<dbReference type="NCBIfam" id="TIGR00051">
    <property type="entry name" value="YbgC/FadM family acyl-CoA thioesterase"/>
    <property type="match status" value="1"/>
</dbReference>
<proteinExistence type="inferred from homology"/>
<dbReference type="Proteomes" id="UP000199206">
    <property type="component" value="Unassembled WGS sequence"/>
</dbReference>
<evidence type="ECO:0000313" key="4">
    <source>
        <dbReference type="Proteomes" id="UP000199206"/>
    </source>
</evidence>
<accession>A0A1H8C6E1</accession>
<reference evidence="4" key="1">
    <citation type="submission" date="2016-10" db="EMBL/GenBank/DDBJ databases">
        <authorList>
            <person name="Varghese N."/>
            <person name="Submissions S."/>
        </authorList>
    </citation>
    <scope>NUCLEOTIDE SEQUENCE [LARGE SCALE GENOMIC DNA]</scope>
    <source>
        <strain evidence="4">S6-262</strain>
    </source>
</reference>
<dbReference type="InterPro" id="IPR050563">
    <property type="entry name" value="4-hydroxybenzoyl-CoA_TE"/>
</dbReference>
<dbReference type="Pfam" id="PF13279">
    <property type="entry name" value="4HBT_2"/>
    <property type="match status" value="1"/>
</dbReference>
<dbReference type="SUPFAM" id="SSF54637">
    <property type="entry name" value="Thioesterase/thiol ester dehydrase-isomerase"/>
    <property type="match status" value="1"/>
</dbReference>
<keyword evidence="2 3" id="KW-0378">Hydrolase</keyword>
<dbReference type="Gene3D" id="3.10.129.10">
    <property type="entry name" value="Hotdog Thioesterase"/>
    <property type="match status" value="1"/>
</dbReference>
<dbReference type="FunFam" id="3.10.129.10:FF:000004">
    <property type="entry name" value="Tol-pal system-associated acyl-CoA thioesterase"/>
    <property type="match status" value="1"/>
</dbReference>
<dbReference type="PANTHER" id="PTHR31793:SF37">
    <property type="entry name" value="ACYL-COA THIOESTER HYDROLASE YBGC"/>
    <property type="match status" value="1"/>
</dbReference>
<comment type="similarity">
    <text evidence="1">Belongs to the 4-hydroxybenzoyl-CoA thioesterase family.</text>
</comment>
<dbReference type="EMBL" id="FOCF01000003">
    <property type="protein sequence ID" value="SEM89828.1"/>
    <property type="molecule type" value="Genomic_DNA"/>
</dbReference>
<dbReference type="GO" id="GO:0047617">
    <property type="term" value="F:fatty acyl-CoA hydrolase activity"/>
    <property type="evidence" value="ECO:0007669"/>
    <property type="project" value="TreeGrafter"/>
</dbReference>
<evidence type="ECO:0000313" key="3">
    <source>
        <dbReference type="EMBL" id="SEM89828.1"/>
    </source>
</evidence>
<dbReference type="AlphaFoldDB" id="A0A1H8C6E1"/>
<dbReference type="CDD" id="cd00586">
    <property type="entry name" value="4HBT"/>
    <property type="match status" value="1"/>
</dbReference>
<keyword evidence="4" id="KW-1185">Reference proteome</keyword>
<dbReference type="PANTHER" id="PTHR31793">
    <property type="entry name" value="4-HYDROXYBENZOYL-COA THIOESTERASE FAMILY MEMBER"/>
    <property type="match status" value="1"/>
</dbReference>
<dbReference type="InterPro" id="IPR029069">
    <property type="entry name" value="HotDog_dom_sf"/>
</dbReference>
<evidence type="ECO:0000256" key="2">
    <source>
        <dbReference type="ARBA" id="ARBA00022801"/>
    </source>
</evidence>
<organism evidence="3 4">
    <name type="scientific">Sphingomonas gellani</name>
    <dbReference type="NCBI Taxonomy" id="1166340"/>
    <lineage>
        <taxon>Bacteria</taxon>
        <taxon>Pseudomonadati</taxon>
        <taxon>Pseudomonadota</taxon>
        <taxon>Alphaproteobacteria</taxon>
        <taxon>Sphingomonadales</taxon>
        <taxon>Sphingomonadaceae</taxon>
        <taxon>Sphingomonas</taxon>
    </lineage>
</organism>
<evidence type="ECO:0000256" key="1">
    <source>
        <dbReference type="ARBA" id="ARBA00005953"/>
    </source>
</evidence>
<gene>
    <name evidence="3" type="ORF">SAMN05192583_1449</name>
</gene>
<dbReference type="STRING" id="1166340.SAMN05192583_1449"/>
<dbReference type="InterPro" id="IPR006684">
    <property type="entry name" value="YbgC/YbaW"/>
</dbReference>
<sequence>MTSPSGLDLPVADRPAEGRFDGGVHHFPLRVYFEDTDLSGVVYHANYLRYMERARSDMLRIAGIDQRAFFEGGGGAYAVADVQLRFRSPARLDDALMVVSRLERVRAADVLVHQQVRCGTALLAEARITVALVSASGRPTRQPPHWIAIYQGLVGQGELQRP</sequence>
<name>A0A1H8C6E1_9SPHN</name>
<protein>
    <submittedName>
        <fullName evidence="3">Acyl-CoA thioester hydrolase</fullName>
    </submittedName>
</protein>
<dbReference type="InterPro" id="IPR008272">
    <property type="entry name" value="HB-CoA_thioesterase_AS"/>
</dbReference>
<dbReference type="PROSITE" id="PS01328">
    <property type="entry name" value="4HBCOA_THIOESTERASE"/>
    <property type="match status" value="1"/>
</dbReference>